<dbReference type="EMBL" id="BAABJM010000004">
    <property type="protein sequence ID" value="GAA5062081.1"/>
    <property type="molecule type" value="Genomic_DNA"/>
</dbReference>
<dbReference type="Proteomes" id="UP001500603">
    <property type="component" value="Unassembled WGS sequence"/>
</dbReference>
<proteinExistence type="predicted"/>
<evidence type="ECO:0000313" key="1">
    <source>
        <dbReference type="EMBL" id="GAA5062081.1"/>
    </source>
</evidence>
<protein>
    <submittedName>
        <fullName evidence="1">Uncharacterized protein</fullName>
    </submittedName>
</protein>
<organism evidence="1 2">
    <name type="scientific">Nocardia callitridis</name>
    <dbReference type="NCBI Taxonomy" id="648753"/>
    <lineage>
        <taxon>Bacteria</taxon>
        <taxon>Bacillati</taxon>
        <taxon>Actinomycetota</taxon>
        <taxon>Actinomycetes</taxon>
        <taxon>Mycobacteriales</taxon>
        <taxon>Nocardiaceae</taxon>
        <taxon>Nocardia</taxon>
    </lineage>
</organism>
<sequence length="60" mass="6402">MLPPEVAAGRSALERLRRYAHRTDASVGAPGPVPGGLLGSMGRLRLPRDVAFWSHGHDVS</sequence>
<accession>A0ABP9KN16</accession>
<evidence type="ECO:0000313" key="2">
    <source>
        <dbReference type="Proteomes" id="UP001500603"/>
    </source>
</evidence>
<keyword evidence="2" id="KW-1185">Reference proteome</keyword>
<comment type="caution">
    <text evidence="1">The sequence shown here is derived from an EMBL/GenBank/DDBJ whole genome shotgun (WGS) entry which is preliminary data.</text>
</comment>
<gene>
    <name evidence="1" type="ORF">GCM10023318_45370</name>
</gene>
<name>A0ABP9KN16_9NOCA</name>
<reference evidence="2" key="1">
    <citation type="journal article" date="2019" name="Int. J. Syst. Evol. Microbiol.">
        <title>The Global Catalogue of Microorganisms (GCM) 10K type strain sequencing project: providing services to taxonomists for standard genome sequencing and annotation.</title>
        <authorList>
            <consortium name="The Broad Institute Genomics Platform"/>
            <consortium name="The Broad Institute Genome Sequencing Center for Infectious Disease"/>
            <person name="Wu L."/>
            <person name="Ma J."/>
        </authorList>
    </citation>
    <scope>NUCLEOTIDE SEQUENCE [LARGE SCALE GENOMIC DNA]</scope>
    <source>
        <strain evidence="2">JCM 18298</strain>
    </source>
</reference>